<reference evidence="2 3" key="1">
    <citation type="submission" date="2019-08" db="EMBL/GenBank/DDBJ databases">
        <title>Parahaliea maris sp. nov., isolated from the surface seawater.</title>
        <authorList>
            <person name="Liu Y."/>
        </authorList>
    </citation>
    <scope>NUCLEOTIDE SEQUENCE [LARGE SCALE GENOMIC DNA]</scope>
    <source>
        <strain evidence="2 3">HSLHS9</strain>
    </source>
</reference>
<dbReference type="EMBL" id="VRZA01000003">
    <property type="protein sequence ID" value="TXS94216.1"/>
    <property type="molecule type" value="Genomic_DNA"/>
</dbReference>
<feature type="signal peptide" evidence="1">
    <location>
        <begin position="1"/>
        <end position="23"/>
    </location>
</feature>
<sequence length="418" mass="45327">MRGALTRNLLLTMGLLVAQASWADIPGLQGGHLKTQLFGSHYPGDSLLRQAYGPESVDAGAEFRLRFAGRRGAWDVQADYQLLGRWGDTVNTPAALQDTAVPSTLPDDERRWWQLTDTLSDGSRHAVAQRLDRLSVGYTGERVVWRFGRQAISWGNGLIFNPVDVFNPFDPAAVDTEYKVGDDMLSGQYLLDSGSDWQLVRVERRDGAGDVNSDVSSSALKFHGFALEREYDLLVAEHYGDTMLAIGGSTNLGDAVLRGDVVSTDSADGWVTSAVLDWTWSWVWGGHNVSAVAEYYFNGFGLREGDYSLTGLAPDTALGMRLARGDLFAIGRHYLASSLQVELTPLLHLQPALYANVGDGSGLAQVVLNWDMAQDWQLLAALNVPLGPSGTEYGGLEVSPAGTLATGPGLFLQLGAWF</sequence>
<proteinExistence type="predicted"/>
<organism evidence="2 3">
    <name type="scientific">Parahaliea maris</name>
    <dbReference type="NCBI Taxonomy" id="2716870"/>
    <lineage>
        <taxon>Bacteria</taxon>
        <taxon>Pseudomonadati</taxon>
        <taxon>Pseudomonadota</taxon>
        <taxon>Gammaproteobacteria</taxon>
        <taxon>Cellvibrionales</taxon>
        <taxon>Halieaceae</taxon>
        <taxon>Parahaliea</taxon>
    </lineage>
</organism>
<dbReference type="RefSeq" id="WP_148068558.1">
    <property type="nucleotide sequence ID" value="NZ_VRZA01000003.1"/>
</dbReference>
<evidence type="ECO:0008006" key="4">
    <source>
        <dbReference type="Google" id="ProtNLM"/>
    </source>
</evidence>
<keyword evidence="1" id="KW-0732">Signal</keyword>
<keyword evidence="3" id="KW-1185">Reference proteome</keyword>
<dbReference type="Proteomes" id="UP000321039">
    <property type="component" value="Unassembled WGS sequence"/>
</dbReference>
<dbReference type="AlphaFoldDB" id="A0A5C9A0C6"/>
<name>A0A5C9A0C6_9GAMM</name>
<evidence type="ECO:0000256" key="1">
    <source>
        <dbReference type="SAM" id="SignalP"/>
    </source>
</evidence>
<feature type="chain" id="PRO_5022802910" description="Alginate export domain-containing protein" evidence="1">
    <location>
        <begin position="24"/>
        <end position="418"/>
    </location>
</feature>
<evidence type="ECO:0000313" key="3">
    <source>
        <dbReference type="Proteomes" id="UP000321039"/>
    </source>
</evidence>
<gene>
    <name evidence="2" type="ORF">FV139_11520</name>
</gene>
<evidence type="ECO:0000313" key="2">
    <source>
        <dbReference type="EMBL" id="TXS94216.1"/>
    </source>
</evidence>
<protein>
    <recommendedName>
        <fullName evidence="4">Alginate export domain-containing protein</fullName>
    </recommendedName>
</protein>
<comment type="caution">
    <text evidence="2">The sequence shown here is derived from an EMBL/GenBank/DDBJ whole genome shotgun (WGS) entry which is preliminary data.</text>
</comment>
<accession>A0A5C9A0C6</accession>